<dbReference type="GO" id="GO:0003677">
    <property type="term" value="F:DNA binding"/>
    <property type="evidence" value="ECO:0007669"/>
    <property type="project" value="UniProtKB-UniRule"/>
</dbReference>
<dbReference type="Gene3D" id="1.10.10.200">
    <property type="match status" value="1"/>
</dbReference>
<dbReference type="SUPFAM" id="SSF75625">
    <property type="entry name" value="YebC-like"/>
    <property type="match status" value="1"/>
</dbReference>
<comment type="caution">
    <text evidence="9">The sequence shown here is derived from an EMBL/GenBank/DDBJ whole genome shotgun (WGS) entry which is preliminary data.</text>
</comment>
<evidence type="ECO:0000259" key="8">
    <source>
        <dbReference type="Pfam" id="PF20772"/>
    </source>
</evidence>
<keyword evidence="3 6" id="KW-0805">Transcription regulation</keyword>
<accession>A0A1G2JN96</accession>
<dbReference type="Pfam" id="PF20772">
    <property type="entry name" value="TACO1_YebC_N"/>
    <property type="match status" value="1"/>
</dbReference>
<keyword evidence="2 6" id="KW-0963">Cytoplasm</keyword>
<dbReference type="Pfam" id="PF01709">
    <property type="entry name" value="Transcrip_reg"/>
    <property type="match status" value="1"/>
</dbReference>
<evidence type="ECO:0000256" key="2">
    <source>
        <dbReference type="ARBA" id="ARBA00022490"/>
    </source>
</evidence>
<dbReference type="GO" id="GO:0006355">
    <property type="term" value="P:regulation of DNA-templated transcription"/>
    <property type="evidence" value="ECO:0007669"/>
    <property type="project" value="UniProtKB-UniRule"/>
</dbReference>
<dbReference type="NCBIfam" id="TIGR01033">
    <property type="entry name" value="YebC/PmpR family DNA-binding transcriptional regulator"/>
    <property type="match status" value="1"/>
</dbReference>
<comment type="subcellular location">
    <subcellularLocation>
        <location evidence="6">Cytoplasm</location>
    </subcellularLocation>
</comment>
<dbReference type="Proteomes" id="UP000178935">
    <property type="component" value="Unassembled WGS sequence"/>
</dbReference>
<evidence type="ECO:0000313" key="10">
    <source>
        <dbReference type="Proteomes" id="UP000178935"/>
    </source>
</evidence>
<evidence type="ECO:0000313" key="9">
    <source>
        <dbReference type="EMBL" id="OGZ88552.1"/>
    </source>
</evidence>
<keyword evidence="5 6" id="KW-0804">Transcription</keyword>
<evidence type="ECO:0000256" key="5">
    <source>
        <dbReference type="ARBA" id="ARBA00023163"/>
    </source>
</evidence>
<dbReference type="InterPro" id="IPR002876">
    <property type="entry name" value="Transcrip_reg_TACO1-like"/>
</dbReference>
<keyword evidence="4 6" id="KW-0238">DNA-binding</keyword>
<dbReference type="HAMAP" id="MF_00693">
    <property type="entry name" value="Transcrip_reg_TACO1"/>
    <property type="match status" value="1"/>
</dbReference>
<dbReference type="PANTHER" id="PTHR12532:SF6">
    <property type="entry name" value="TRANSCRIPTIONAL REGULATORY PROTEIN YEBC-RELATED"/>
    <property type="match status" value="1"/>
</dbReference>
<dbReference type="Gene3D" id="3.30.70.980">
    <property type="match status" value="2"/>
</dbReference>
<dbReference type="NCBIfam" id="NF009044">
    <property type="entry name" value="PRK12378.1"/>
    <property type="match status" value="1"/>
</dbReference>
<evidence type="ECO:0000256" key="4">
    <source>
        <dbReference type="ARBA" id="ARBA00023125"/>
    </source>
</evidence>
<dbReference type="NCBIfam" id="NF001030">
    <property type="entry name" value="PRK00110.1"/>
    <property type="match status" value="1"/>
</dbReference>
<dbReference type="GO" id="GO:0005829">
    <property type="term" value="C:cytosol"/>
    <property type="evidence" value="ECO:0007669"/>
    <property type="project" value="TreeGrafter"/>
</dbReference>
<dbReference type="PANTHER" id="PTHR12532">
    <property type="entry name" value="TRANSLATIONAL ACTIVATOR OF CYTOCHROME C OXIDASE 1"/>
    <property type="match status" value="1"/>
</dbReference>
<dbReference type="EMBL" id="MHPU01000020">
    <property type="protein sequence ID" value="OGZ88552.1"/>
    <property type="molecule type" value="Genomic_DNA"/>
</dbReference>
<organism evidence="9 10">
    <name type="scientific">Candidatus Staskawiczbacteria bacterium RIFOXYD1_FULL_32_13</name>
    <dbReference type="NCBI Taxonomy" id="1802234"/>
    <lineage>
        <taxon>Bacteria</taxon>
        <taxon>Candidatus Staskawicziibacteriota</taxon>
    </lineage>
</organism>
<comment type="similarity">
    <text evidence="1 6">Belongs to the TACO1 family.</text>
</comment>
<evidence type="ECO:0000259" key="7">
    <source>
        <dbReference type="Pfam" id="PF01709"/>
    </source>
</evidence>
<feature type="domain" description="TACO1/YebC-like second and third" evidence="7">
    <location>
        <begin position="84"/>
        <end position="244"/>
    </location>
</feature>
<evidence type="ECO:0000256" key="1">
    <source>
        <dbReference type="ARBA" id="ARBA00008724"/>
    </source>
</evidence>
<evidence type="ECO:0000256" key="3">
    <source>
        <dbReference type="ARBA" id="ARBA00023015"/>
    </source>
</evidence>
<dbReference type="InterPro" id="IPR026564">
    <property type="entry name" value="Transcrip_reg_TACO1-like_dom3"/>
</dbReference>
<dbReference type="InterPro" id="IPR049083">
    <property type="entry name" value="TACO1_YebC_N"/>
</dbReference>
<dbReference type="AlphaFoldDB" id="A0A1G2JN96"/>
<sequence>MSGHSHAKTVMGTKMANAAKKGKIFSKYGRLITIAVKDGGGSGDPSKNSKLKAIMEQAKKMDMPKENIERAIKKGTGELASDNLEEVSFEAFGPGGIAMIITGITDNKNRTLGEIKVALNMNNGKLAGEGAVAWMFENKGTIIIDLVSQTEELKNKENLEMIAIEAGSDDIKLENDILIIYTKPEDLELVKKSLEEKNIKIDSASLNLVAKEEVTVSDKESQQCQKLFDVLDDNDAVQDVYSNLKN</sequence>
<dbReference type="InterPro" id="IPR048300">
    <property type="entry name" value="TACO1_YebC-like_2nd/3rd_dom"/>
</dbReference>
<evidence type="ECO:0000256" key="6">
    <source>
        <dbReference type="HAMAP-Rule" id="MF_00693"/>
    </source>
</evidence>
<dbReference type="InterPro" id="IPR017856">
    <property type="entry name" value="Integrase-like_N"/>
</dbReference>
<dbReference type="InterPro" id="IPR029072">
    <property type="entry name" value="YebC-like"/>
</dbReference>
<protein>
    <recommendedName>
        <fullName evidence="6">Probable transcriptional regulatory protein A2561_04610</fullName>
    </recommendedName>
</protein>
<feature type="domain" description="TACO1/YebC-like N-terminal" evidence="8">
    <location>
        <begin position="6"/>
        <end position="78"/>
    </location>
</feature>
<dbReference type="FunFam" id="1.10.10.200:FF:000004">
    <property type="entry name" value="Probable transcriptional regulatory protein BSBG_02618"/>
    <property type="match status" value="1"/>
</dbReference>
<reference evidence="9 10" key="1">
    <citation type="journal article" date="2016" name="Nat. Commun.">
        <title>Thousands of microbial genomes shed light on interconnected biogeochemical processes in an aquifer system.</title>
        <authorList>
            <person name="Anantharaman K."/>
            <person name="Brown C.T."/>
            <person name="Hug L.A."/>
            <person name="Sharon I."/>
            <person name="Castelle C.J."/>
            <person name="Probst A.J."/>
            <person name="Thomas B.C."/>
            <person name="Singh A."/>
            <person name="Wilkins M.J."/>
            <person name="Karaoz U."/>
            <person name="Brodie E.L."/>
            <person name="Williams K.H."/>
            <person name="Hubbard S.S."/>
            <person name="Banfield J.F."/>
        </authorList>
    </citation>
    <scope>NUCLEOTIDE SEQUENCE [LARGE SCALE GENOMIC DNA]</scope>
</reference>
<gene>
    <name evidence="9" type="ORF">A2561_04610</name>
</gene>
<name>A0A1G2JN96_9BACT</name>
<proteinExistence type="inferred from homology"/>